<dbReference type="STRING" id="624147.SAMN04487970_101196"/>
<protein>
    <submittedName>
        <fullName evidence="1">Iron(III) transport system substrate-binding protein</fullName>
    </submittedName>
</protein>
<accession>A0A1G4R4R3</accession>
<dbReference type="Proteomes" id="UP000198601">
    <property type="component" value="Unassembled WGS sequence"/>
</dbReference>
<name>A0A1G4R4R3_9BACL</name>
<dbReference type="SUPFAM" id="SSF53850">
    <property type="entry name" value="Periplasmic binding protein-like II"/>
    <property type="match status" value="1"/>
</dbReference>
<evidence type="ECO:0000313" key="2">
    <source>
        <dbReference type="Proteomes" id="UP000198601"/>
    </source>
</evidence>
<proteinExistence type="predicted"/>
<reference evidence="2" key="1">
    <citation type="submission" date="2016-10" db="EMBL/GenBank/DDBJ databases">
        <authorList>
            <person name="Varghese N."/>
            <person name="Submissions S."/>
        </authorList>
    </citation>
    <scope>NUCLEOTIDE SEQUENCE [LARGE SCALE GENOMIC DNA]</scope>
    <source>
        <strain evidence="2">CGMCC 1.8946</strain>
    </source>
</reference>
<evidence type="ECO:0000313" key="1">
    <source>
        <dbReference type="EMBL" id="SCW51209.1"/>
    </source>
</evidence>
<sequence>MEANALLKKTVKQAAKDFLDWAIGDDAMKEYGKNFAILAVKSDSSQIPEGYEQDPIKQLIKNDLNEAAKNRESVLNEWSKRYDNKSEAKK</sequence>
<keyword evidence="2" id="KW-1185">Reference proteome</keyword>
<dbReference type="EMBL" id="FMTT01000011">
    <property type="protein sequence ID" value="SCW51209.1"/>
    <property type="molecule type" value="Genomic_DNA"/>
</dbReference>
<dbReference type="AlphaFoldDB" id="A0A1G4R4R3"/>
<organism evidence="1 2">
    <name type="scientific">Paenibacillus tianmuensis</name>
    <dbReference type="NCBI Taxonomy" id="624147"/>
    <lineage>
        <taxon>Bacteria</taxon>
        <taxon>Bacillati</taxon>
        <taxon>Bacillota</taxon>
        <taxon>Bacilli</taxon>
        <taxon>Bacillales</taxon>
        <taxon>Paenibacillaceae</taxon>
        <taxon>Paenibacillus</taxon>
    </lineage>
</organism>
<gene>
    <name evidence="1" type="ORF">SAMN04487970_101196</name>
</gene>